<proteinExistence type="inferred from homology"/>
<reference evidence="4 5" key="1">
    <citation type="submission" date="2019-07" db="EMBL/GenBank/DDBJ databases">
        <title>New species of Amycolatopsis and Streptomyces.</title>
        <authorList>
            <person name="Duangmal K."/>
            <person name="Teo W.F.A."/>
            <person name="Lipun K."/>
        </authorList>
    </citation>
    <scope>NUCLEOTIDE SEQUENCE [LARGE SCALE GENOMIC DNA]</scope>
    <source>
        <strain evidence="4 5">TISTR 2346</strain>
    </source>
</reference>
<evidence type="ECO:0000313" key="5">
    <source>
        <dbReference type="Proteomes" id="UP000326979"/>
    </source>
</evidence>
<accession>A0A5N8W3F0</accession>
<dbReference type="RefSeq" id="WP_152786002.1">
    <property type="nucleotide sequence ID" value="NZ_BAABEQ010000118.1"/>
</dbReference>
<dbReference type="PRINTS" id="PR00420">
    <property type="entry name" value="RNGMNOXGNASE"/>
</dbReference>
<protein>
    <submittedName>
        <fullName evidence="4">FAD-binding protein</fullName>
    </submittedName>
</protein>
<dbReference type="PANTHER" id="PTHR43747">
    <property type="entry name" value="FAD-BINDING PROTEIN"/>
    <property type="match status" value="1"/>
</dbReference>
<dbReference type="EMBL" id="VJZE01000128">
    <property type="protein sequence ID" value="MPY42030.1"/>
    <property type="molecule type" value="Genomic_DNA"/>
</dbReference>
<dbReference type="PANTHER" id="PTHR43747:SF5">
    <property type="entry name" value="FAD-BINDING DOMAIN-CONTAINING PROTEIN"/>
    <property type="match status" value="1"/>
</dbReference>
<comment type="caution">
    <text evidence="4">The sequence shown here is derived from an EMBL/GenBank/DDBJ whole genome shotgun (WGS) entry which is preliminary data.</text>
</comment>
<dbReference type="GO" id="GO:0016491">
    <property type="term" value="F:oxidoreductase activity"/>
    <property type="evidence" value="ECO:0007669"/>
    <property type="project" value="UniProtKB-KW"/>
</dbReference>
<dbReference type="Proteomes" id="UP000326979">
    <property type="component" value="Unassembled WGS sequence"/>
</dbReference>
<gene>
    <name evidence="4" type="ORF">FNH04_19625</name>
</gene>
<feature type="region of interest" description="Disordered" evidence="3">
    <location>
        <begin position="34"/>
        <end position="74"/>
    </location>
</feature>
<feature type="compositionally biased region" description="Low complexity" evidence="3">
    <location>
        <begin position="39"/>
        <end position="49"/>
    </location>
</feature>
<keyword evidence="5" id="KW-1185">Reference proteome</keyword>
<dbReference type="InterPro" id="IPR050816">
    <property type="entry name" value="Flavin-dep_Halogenase_NPB"/>
</dbReference>
<name>A0A5N8W3F0_9ACTN</name>
<dbReference type="SUPFAM" id="SSF51905">
    <property type="entry name" value="FAD/NAD(P)-binding domain"/>
    <property type="match status" value="1"/>
</dbReference>
<evidence type="ECO:0000313" key="4">
    <source>
        <dbReference type="EMBL" id="MPY42030.1"/>
    </source>
</evidence>
<evidence type="ECO:0000256" key="1">
    <source>
        <dbReference type="ARBA" id="ARBA00023002"/>
    </source>
</evidence>
<comment type="similarity">
    <text evidence="2">Belongs to the flavin-dependent halogenase family. Bacterial tryptophan halogenase subfamily.</text>
</comment>
<keyword evidence="1" id="KW-0560">Oxidoreductase</keyword>
<organism evidence="4 5">
    <name type="scientific">Streptomyces phyllanthi</name>
    <dbReference type="NCBI Taxonomy" id="1803180"/>
    <lineage>
        <taxon>Bacteria</taxon>
        <taxon>Bacillati</taxon>
        <taxon>Actinomycetota</taxon>
        <taxon>Actinomycetes</taxon>
        <taxon>Kitasatosporales</taxon>
        <taxon>Streptomycetaceae</taxon>
        <taxon>Streptomyces</taxon>
    </lineage>
</organism>
<evidence type="ECO:0000256" key="2">
    <source>
        <dbReference type="ARBA" id="ARBA00038396"/>
    </source>
</evidence>
<dbReference type="InterPro" id="IPR036188">
    <property type="entry name" value="FAD/NAD-bd_sf"/>
</dbReference>
<dbReference type="Gene3D" id="3.50.50.60">
    <property type="entry name" value="FAD/NAD(P)-binding domain"/>
    <property type="match status" value="2"/>
</dbReference>
<dbReference type="OrthoDB" id="9790035at2"/>
<evidence type="ECO:0000256" key="3">
    <source>
        <dbReference type="SAM" id="MobiDB-lite"/>
    </source>
</evidence>
<dbReference type="AlphaFoldDB" id="A0A5N8W3F0"/>
<sequence>MSTEHSVVIGAGMAGLLTAAVIGATGRAVTVLEQDQDQDQGQGQDQDQGQGQGPGKGQVQGVPMPRGGVPQGRQPHVLLHQGLSAIEELLPGLRGELIAAGGVPLDTGDLAWLGERGWAPFGTPAFELVSASRPLVEYLVRRRVAELPGVELRDGARVRGLSRTANGTGPGTGTAAGGRWLVECFDASPVGADLVVDASGRSSRLPDWLGPLGIEQPATTVVDAGFGYAGRVYAAPPDHLGHVAGIVMLPVPGAPAGGVALPVEGGRWLVAAVGAENHRPPRDPAGFDAFLSGLRDPALADFTRRAHALGDITVHRRTHNVRRRYDRLPHWPDGLLVMGDALCAFNPVYGQGITVAATQALLLRQALATGTRPGWERRLIRRLHRAADLPWAIATGEDLRHIGDDAPVSALDTLFGRWSGEVDRLAAHGNLRAQRALDRVYHLVGSPAGLLHPALLAAAVRGRLLGLPAPAPRPPLATSR</sequence>